<dbReference type="GO" id="GO:0046983">
    <property type="term" value="F:protein dimerization activity"/>
    <property type="evidence" value="ECO:0007669"/>
    <property type="project" value="InterPro"/>
</dbReference>
<dbReference type="Gene3D" id="1.20.5.1930">
    <property type="match status" value="1"/>
</dbReference>
<dbReference type="Pfam" id="PF02518">
    <property type="entry name" value="HATPase_c"/>
    <property type="match status" value="1"/>
</dbReference>
<dbReference type="SUPFAM" id="SSF55874">
    <property type="entry name" value="ATPase domain of HSP90 chaperone/DNA topoisomerase II/histidine kinase"/>
    <property type="match status" value="1"/>
</dbReference>
<dbReference type="GO" id="GO:0005524">
    <property type="term" value="F:ATP binding"/>
    <property type="evidence" value="ECO:0007669"/>
    <property type="project" value="UniProtKB-KW"/>
</dbReference>
<proteinExistence type="predicted"/>
<evidence type="ECO:0000256" key="3">
    <source>
        <dbReference type="ARBA" id="ARBA00022553"/>
    </source>
</evidence>
<keyword evidence="9" id="KW-1133">Transmembrane helix</keyword>
<evidence type="ECO:0000256" key="1">
    <source>
        <dbReference type="ARBA" id="ARBA00000085"/>
    </source>
</evidence>
<keyword evidence="12" id="KW-1185">Reference proteome</keyword>
<evidence type="ECO:0000313" key="12">
    <source>
        <dbReference type="Proteomes" id="UP000680038"/>
    </source>
</evidence>
<feature type="domain" description="Histidine kinase" evidence="10">
    <location>
        <begin position="69"/>
        <end position="266"/>
    </location>
</feature>
<evidence type="ECO:0000256" key="8">
    <source>
        <dbReference type="ARBA" id="ARBA00023012"/>
    </source>
</evidence>
<protein>
    <recommendedName>
        <fullName evidence="2">histidine kinase</fullName>
        <ecNumber evidence="2">2.7.13.3</ecNumber>
    </recommendedName>
</protein>
<dbReference type="Pfam" id="PF07730">
    <property type="entry name" value="HisKA_3"/>
    <property type="match status" value="1"/>
</dbReference>
<dbReference type="AlphaFoldDB" id="A0A916JBK2"/>
<dbReference type="InterPro" id="IPR036890">
    <property type="entry name" value="HATPase_C_sf"/>
</dbReference>
<dbReference type="PROSITE" id="PS50109">
    <property type="entry name" value="HIS_KIN"/>
    <property type="match status" value="1"/>
</dbReference>
<dbReference type="Proteomes" id="UP000680038">
    <property type="component" value="Unassembled WGS sequence"/>
</dbReference>
<keyword evidence="9" id="KW-0812">Transmembrane</keyword>
<dbReference type="GO" id="GO:0000155">
    <property type="term" value="F:phosphorelay sensor kinase activity"/>
    <property type="evidence" value="ECO:0007669"/>
    <property type="project" value="InterPro"/>
</dbReference>
<dbReference type="InterPro" id="IPR011712">
    <property type="entry name" value="Sig_transdc_His_kin_sub3_dim/P"/>
</dbReference>
<evidence type="ECO:0000256" key="9">
    <source>
        <dbReference type="SAM" id="Phobius"/>
    </source>
</evidence>
<keyword evidence="7" id="KW-0067">ATP-binding</keyword>
<keyword evidence="8" id="KW-0902">Two-component regulatory system</keyword>
<dbReference type="InterPro" id="IPR050482">
    <property type="entry name" value="Sensor_HK_TwoCompSys"/>
</dbReference>
<dbReference type="GO" id="GO:0016020">
    <property type="term" value="C:membrane"/>
    <property type="evidence" value="ECO:0007669"/>
    <property type="project" value="InterPro"/>
</dbReference>
<dbReference type="InterPro" id="IPR005467">
    <property type="entry name" value="His_kinase_dom"/>
</dbReference>
<dbReference type="InterPro" id="IPR003594">
    <property type="entry name" value="HATPase_dom"/>
</dbReference>
<gene>
    <name evidence="11" type="ORF">DYBT9275_01185</name>
</gene>
<dbReference type="EMBL" id="CAJRAF010000001">
    <property type="protein sequence ID" value="CAG4993525.1"/>
    <property type="molecule type" value="Genomic_DNA"/>
</dbReference>
<evidence type="ECO:0000256" key="2">
    <source>
        <dbReference type="ARBA" id="ARBA00012438"/>
    </source>
</evidence>
<organism evidence="11 12">
    <name type="scientific">Dyadobacter helix</name>
    <dbReference type="NCBI Taxonomy" id="2822344"/>
    <lineage>
        <taxon>Bacteria</taxon>
        <taxon>Pseudomonadati</taxon>
        <taxon>Bacteroidota</taxon>
        <taxon>Cytophagia</taxon>
        <taxon>Cytophagales</taxon>
        <taxon>Spirosomataceae</taxon>
        <taxon>Dyadobacter</taxon>
    </lineage>
</organism>
<evidence type="ECO:0000313" key="11">
    <source>
        <dbReference type="EMBL" id="CAG4993525.1"/>
    </source>
</evidence>
<accession>A0A916JBK2</accession>
<keyword evidence="4" id="KW-0808">Transferase</keyword>
<evidence type="ECO:0000256" key="4">
    <source>
        <dbReference type="ARBA" id="ARBA00022679"/>
    </source>
</evidence>
<evidence type="ECO:0000256" key="7">
    <source>
        <dbReference type="ARBA" id="ARBA00022840"/>
    </source>
</evidence>
<dbReference type="EC" id="2.7.13.3" evidence="2"/>
<evidence type="ECO:0000256" key="6">
    <source>
        <dbReference type="ARBA" id="ARBA00022777"/>
    </source>
</evidence>
<dbReference type="CDD" id="cd16917">
    <property type="entry name" value="HATPase_UhpB-NarQ-NarX-like"/>
    <property type="match status" value="1"/>
</dbReference>
<reference evidence="11" key="1">
    <citation type="submission" date="2021-04" db="EMBL/GenBank/DDBJ databases">
        <authorList>
            <person name="Rodrigo-Torres L."/>
            <person name="Arahal R. D."/>
            <person name="Lucena T."/>
        </authorList>
    </citation>
    <scope>NUCLEOTIDE SEQUENCE</scope>
    <source>
        <strain evidence="11">CECT 9275</strain>
    </source>
</reference>
<name>A0A916JBK2_9BACT</name>
<keyword evidence="9" id="KW-0472">Membrane</keyword>
<dbReference type="RefSeq" id="WP_215237866.1">
    <property type="nucleotide sequence ID" value="NZ_CAJRAF010000001.1"/>
</dbReference>
<sequence>MLASNEEIFITVIASAFAMLLLAVVVIIAIVRYKIEQKNNILEIEHLKITYAQEILQTQIEVQNATLQQISEELHDNIGQLLSVAKINLNILEETEQTTENQSYIKQTNEIIGQTIQDVRLLTKSFDGDFVKDFGLEESLSHELLRIRKTNKYQTELLVTGERYSLGYDKEIVLFRIVQEVLNNIMKHARATKIQSQLTYGSEKFIICLKDNGRGFDVQTTENEQLKYSGAGLRNMRRRAGLIGGRLILDTEPGKGTRIEIEVSPV</sequence>
<dbReference type="SMART" id="SM00387">
    <property type="entry name" value="HATPase_c"/>
    <property type="match status" value="1"/>
</dbReference>
<evidence type="ECO:0000259" key="10">
    <source>
        <dbReference type="PROSITE" id="PS50109"/>
    </source>
</evidence>
<keyword evidence="5" id="KW-0547">Nucleotide-binding</keyword>
<evidence type="ECO:0000256" key="5">
    <source>
        <dbReference type="ARBA" id="ARBA00022741"/>
    </source>
</evidence>
<dbReference type="PANTHER" id="PTHR24421:SF10">
    <property type="entry name" value="NITRATE_NITRITE SENSOR PROTEIN NARQ"/>
    <property type="match status" value="1"/>
</dbReference>
<dbReference type="Gene3D" id="3.30.565.10">
    <property type="entry name" value="Histidine kinase-like ATPase, C-terminal domain"/>
    <property type="match status" value="1"/>
</dbReference>
<dbReference type="PANTHER" id="PTHR24421">
    <property type="entry name" value="NITRATE/NITRITE SENSOR PROTEIN NARX-RELATED"/>
    <property type="match status" value="1"/>
</dbReference>
<keyword evidence="6" id="KW-0418">Kinase</keyword>
<comment type="caution">
    <text evidence="11">The sequence shown here is derived from an EMBL/GenBank/DDBJ whole genome shotgun (WGS) entry which is preliminary data.</text>
</comment>
<comment type="catalytic activity">
    <reaction evidence="1">
        <text>ATP + protein L-histidine = ADP + protein N-phospho-L-histidine.</text>
        <dbReference type="EC" id="2.7.13.3"/>
    </reaction>
</comment>
<keyword evidence="3" id="KW-0597">Phosphoprotein</keyword>
<feature type="transmembrane region" description="Helical" evidence="9">
    <location>
        <begin position="12"/>
        <end position="31"/>
    </location>
</feature>